<dbReference type="InterPro" id="IPR005174">
    <property type="entry name" value="KIB1-4_b-propeller"/>
</dbReference>
<evidence type="ECO:0000313" key="4">
    <source>
        <dbReference type="Proteomes" id="UP000019116"/>
    </source>
</evidence>
<dbReference type="STRING" id="4565.A0A3B6PEM5"/>
<dbReference type="PANTHER" id="PTHR33110:SF99">
    <property type="entry name" value="DUF295 DOMAIN-CONTAINING PROTEIN"/>
    <property type="match status" value="1"/>
</dbReference>
<dbReference type="SMR" id="A0A3B6PEM5"/>
<dbReference type="InterPro" id="IPR000504">
    <property type="entry name" value="RRM_dom"/>
</dbReference>
<dbReference type="SUPFAM" id="SSF81383">
    <property type="entry name" value="F-box domain"/>
    <property type="match status" value="1"/>
</dbReference>
<proteinExistence type="predicted"/>
<sequence>MDQTRWADLLPDLLCEIAAWLDDVADLVRFHAVCKTWRASRDEARPPLLLAAEGKDSTPLRFRCIFSKSSYRSMLPSTPPIGTRTIPRELSTAILLYSSSITNVSYDHTIRAMFTAALLRPGDGKWTLIERTFDDVKHLECRAAYHGGRILVTMGAGSILQVITPEAAVVTGDLLVPGEYECKDSYVFESRGELLWASVRTSRSVSYQEGTRNVDALWVSVQNLEEEDAAAQGKKMRWVTKDECSLADRVLFLGSPNSFAIDASRLRSHGGCAYFVYDNSKGQCKAFPPGHCGVFRYNFLNAKTDFVERLPPGWDDERCTWLVPQPAIAPIQEITKRCKALEVKQKQQKTAPVASLASIIHISKHYEPCFRVMVRNLPLTVNSSQLELVFSKRGKVSTAEVLYNKDTKCSQGVGFVTMSTVHAHPQDAVDAFGKMFLDGCNLEVTLVKQGRPRYHQRRRLPS</sequence>
<dbReference type="SMART" id="SM00360">
    <property type="entry name" value="RRM"/>
    <property type="match status" value="1"/>
</dbReference>
<dbReference type="PANTHER" id="PTHR33110">
    <property type="entry name" value="F-BOX/KELCH-REPEAT PROTEIN-RELATED"/>
    <property type="match status" value="1"/>
</dbReference>
<dbReference type="PROSITE" id="PS50102">
    <property type="entry name" value="RRM"/>
    <property type="match status" value="1"/>
</dbReference>
<dbReference type="GO" id="GO:0003723">
    <property type="term" value="F:RNA binding"/>
    <property type="evidence" value="ECO:0007669"/>
    <property type="project" value="UniProtKB-UniRule"/>
</dbReference>
<dbReference type="OrthoDB" id="596676at2759"/>
<keyword evidence="1" id="KW-0694">RNA-binding</keyword>
<organism evidence="3">
    <name type="scientific">Triticum aestivum</name>
    <name type="common">Wheat</name>
    <dbReference type="NCBI Taxonomy" id="4565"/>
    <lineage>
        <taxon>Eukaryota</taxon>
        <taxon>Viridiplantae</taxon>
        <taxon>Streptophyta</taxon>
        <taxon>Embryophyta</taxon>
        <taxon>Tracheophyta</taxon>
        <taxon>Spermatophyta</taxon>
        <taxon>Magnoliopsida</taxon>
        <taxon>Liliopsida</taxon>
        <taxon>Poales</taxon>
        <taxon>Poaceae</taxon>
        <taxon>BOP clade</taxon>
        <taxon>Pooideae</taxon>
        <taxon>Triticodae</taxon>
        <taxon>Triticeae</taxon>
        <taxon>Triticinae</taxon>
        <taxon>Triticum</taxon>
    </lineage>
</organism>
<keyword evidence="4" id="KW-1185">Reference proteome</keyword>
<evidence type="ECO:0000259" key="2">
    <source>
        <dbReference type="PROSITE" id="PS50102"/>
    </source>
</evidence>
<evidence type="ECO:0000313" key="3">
    <source>
        <dbReference type="EnsemblPlants" id="TraesCS6B02G018600.1"/>
    </source>
</evidence>
<dbReference type="Gramene" id="TraesCS6B02G018600.1">
    <property type="protein sequence ID" value="TraesCS6B02G018600.1"/>
    <property type="gene ID" value="TraesCS6B02G018600"/>
</dbReference>
<feature type="domain" description="RRM" evidence="2">
    <location>
        <begin position="370"/>
        <end position="449"/>
    </location>
</feature>
<dbReference type="EnsemblPlants" id="TraesCS6B02G018600.1">
    <property type="protein sequence ID" value="TraesCS6B02G018600.1"/>
    <property type="gene ID" value="TraesCS6B02G018600"/>
</dbReference>
<dbReference type="InterPro" id="IPR035979">
    <property type="entry name" value="RBD_domain_sf"/>
</dbReference>
<name>A0A3B6PEM5_WHEAT</name>
<dbReference type="Pfam" id="PF00076">
    <property type="entry name" value="RRM_1"/>
    <property type="match status" value="1"/>
</dbReference>
<dbReference type="InterPro" id="IPR012677">
    <property type="entry name" value="Nucleotide-bd_a/b_plait_sf"/>
</dbReference>
<dbReference type="AlphaFoldDB" id="A0A3B6PEM5"/>
<protein>
    <recommendedName>
        <fullName evidence="2">RRM domain-containing protein</fullName>
    </recommendedName>
</protein>
<dbReference type="OMA" id="EVTQMAC"/>
<dbReference type="Gene3D" id="1.20.1280.50">
    <property type="match status" value="1"/>
</dbReference>
<dbReference type="SUPFAM" id="SSF54928">
    <property type="entry name" value="RNA-binding domain, RBD"/>
    <property type="match status" value="1"/>
</dbReference>
<dbReference type="InterPro" id="IPR036047">
    <property type="entry name" value="F-box-like_dom_sf"/>
</dbReference>
<dbReference type="Gramene" id="TraesCS6B03G0042800.1">
    <property type="protein sequence ID" value="TraesCS6B03G0042800.1.CDS"/>
    <property type="gene ID" value="TraesCS6B03G0042800"/>
</dbReference>
<reference evidence="3" key="2">
    <citation type="submission" date="2018-10" db="UniProtKB">
        <authorList>
            <consortium name="EnsemblPlants"/>
        </authorList>
    </citation>
    <scope>IDENTIFICATION</scope>
</reference>
<dbReference type="Gene3D" id="3.30.70.330">
    <property type="match status" value="1"/>
</dbReference>
<accession>A0A3B6PEM5</accession>
<dbReference type="Proteomes" id="UP000019116">
    <property type="component" value="Chromosome 6B"/>
</dbReference>
<reference evidence="3" key="1">
    <citation type="submission" date="2018-08" db="EMBL/GenBank/DDBJ databases">
        <authorList>
            <person name="Rossello M."/>
        </authorList>
    </citation>
    <scope>NUCLEOTIDE SEQUENCE [LARGE SCALE GENOMIC DNA]</scope>
    <source>
        <strain evidence="3">cv. Chinese Spring</strain>
    </source>
</reference>
<dbReference type="Pfam" id="PF03478">
    <property type="entry name" value="Beta-prop_KIB1-4"/>
    <property type="match status" value="1"/>
</dbReference>
<evidence type="ECO:0000256" key="1">
    <source>
        <dbReference type="PROSITE-ProRule" id="PRU00176"/>
    </source>
</evidence>